<dbReference type="Gene3D" id="3.40.50.20">
    <property type="match status" value="1"/>
</dbReference>
<proteinExistence type="inferred from homology"/>
<dbReference type="GO" id="GO:0071555">
    <property type="term" value="P:cell wall organization"/>
    <property type="evidence" value="ECO:0007669"/>
    <property type="project" value="UniProtKB-KW"/>
</dbReference>
<dbReference type="GO" id="GO:0009252">
    <property type="term" value="P:peptidoglycan biosynthetic process"/>
    <property type="evidence" value="ECO:0007669"/>
    <property type="project" value="UniProtKB-UniRule"/>
</dbReference>
<sequence>MKIVFIYGGKSEEHDISLLSSYSMLQELYYEYYSVQLVFIARNGQWVKGPCLNAAPESQEQLDLSYDGAENDHGYEGTVIRPFDIYEEDAVIFPLLHGPNGEDGTMQGGFEILDMPYVGCGVLASACGMDKIMTKYILQQTGIPQLPFVPISKLDWKENPNQVCDRCEGSLVYPMFIKPANMGSSVGISKAMTREELVAGITDAFRYDRRVVVEQGIEAREIEVAVLGNEEIRTTLPGEIVKTVDFYDFDAKYINNDVKLQIPAEVSEEVAEEARKYAKKAYATLDASGLCRCDFFLTKENKLFLNEVNTMPGFTPFSMYPLLWKNMGLSYGDLIEELIQLAKNRYAEKKALI</sequence>
<evidence type="ECO:0000256" key="10">
    <source>
        <dbReference type="ARBA" id="ARBA00022741"/>
    </source>
</evidence>
<comment type="cofactor">
    <cofactor evidence="1">
        <name>Mn(2+)</name>
        <dbReference type="ChEBI" id="CHEBI:29035"/>
    </cofactor>
</comment>
<dbReference type="PROSITE" id="PS00843">
    <property type="entry name" value="DALA_DALA_LIGASE_1"/>
    <property type="match status" value="1"/>
</dbReference>
<feature type="binding site" evidence="24">
    <location>
        <begin position="176"/>
        <end position="178"/>
    </location>
    <ligand>
        <name>ATP</name>
        <dbReference type="ChEBI" id="CHEBI:30616"/>
    </ligand>
</feature>
<dbReference type="InterPro" id="IPR005905">
    <property type="entry name" value="D_ala_D_ala"/>
</dbReference>
<feature type="binding site" evidence="25">
    <location>
        <position position="307"/>
    </location>
    <ligand>
        <name>Mg(2+)</name>
        <dbReference type="ChEBI" id="CHEBI:18420"/>
        <label>2</label>
    </ligand>
</feature>
<dbReference type="InterPro" id="IPR016185">
    <property type="entry name" value="PreATP-grasp_dom_sf"/>
</dbReference>
<dbReference type="UniPathway" id="UPA00219"/>
<dbReference type="InterPro" id="IPR011095">
    <property type="entry name" value="Dala_Dala_lig_C"/>
</dbReference>
<feature type="binding site" evidence="24">
    <location>
        <begin position="184"/>
        <end position="185"/>
    </location>
    <ligand>
        <name>ATP</name>
        <dbReference type="ChEBI" id="CHEBI:30616"/>
    </ligand>
</feature>
<evidence type="ECO:0000256" key="18">
    <source>
        <dbReference type="ARBA" id="ARBA00060592"/>
    </source>
</evidence>
<evidence type="ECO:0000256" key="15">
    <source>
        <dbReference type="ARBA" id="ARBA00023211"/>
    </source>
</evidence>
<dbReference type="PROSITE" id="PS00844">
    <property type="entry name" value="DALA_DALA_LIGASE_2"/>
    <property type="match status" value="1"/>
</dbReference>
<dbReference type="InterPro" id="IPR013815">
    <property type="entry name" value="ATP_grasp_subdomain_1"/>
</dbReference>
<comment type="cofactor">
    <cofactor evidence="25">
        <name>Mg(2+)</name>
        <dbReference type="ChEBI" id="CHEBI:18420"/>
    </cofactor>
    <cofactor evidence="25">
        <name>Mn(2+)</name>
        <dbReference type="ChEBI" id="CHEBI:29035"/>
    </cofactor>
    <text evidence="25">Binds 2 magnesium or manganese ions per subunit.</text>
</comment>
<comment type="pathway">
    <text evidence="18">Glycan biosynthesis.</text>
</comment>
<comment type="subcellular location">
    <subcellularLocation>
        <location evidence="3 22">Cytoplasm</location>
    </subcellularLocation>
</comment>
<dbReference type="RefSeq" id="WP_009489641.1">
    <property type="nucleotide sequence ID" value="NZ_AMYT01000016.1"/>
</dbReference>
<keyword evidence="15 25" id="KW-0464">Manganese</keyword>
<dbReference type="SUPFAM" id="SSF52440">
    <property type="entry name" value="PreATP-grasp domain"/>
    <property type="match status" value="1"/>
</dbReference>
<dbReference type="STRING" id="1234409.C683_0544"/>
<evidence type="ECO:0000256" key="9">
    <source>
        <dbReference type="ARBA" id="ARBA00022723"/>
    </source>
</evidence>
<gene>
    <name evidence="22" type="primary">ddl</name>
    <name evidence="28" type="ORF">C683_0544</name>
</gene>
<evidence type="ECO:0000256" key="2">
    <source>
        <dbReference type="ARBA" id="ARBA00003921"/>
    </source>
</evidence>
<evidence type="ECO:0000256" key="8">
    <source>
        <dbReference type="ARBA" id="ARBA00022598"/>
    </source>
</evidence>
<evidence type="ECO:0000256" key="19">
    <source>
        <dbReference type="ARBA" id="ARBA00068427"/>
    </source>
</evidence>
<dbReference type="InterPro" id="IPR011127">
    <property type="entry name" value="Dala_Dala_lig_N"/>
</dbReference>
<dbReference type="PATRIC" id="fig|1234409.3.peg.504"/>
<evidence type="ECO:0000256" key="6">
    <source>
        <dbReference type="ARBA" id="ARBA00012216"/>
    </source>
</evidence>
<evidence type="ECO:0000256" key="23">
    <source>
        <dbReference type="PIRSR" id="PIRSR039102-1"/>
    </source>
</evidence>
<keyword evidence="10 24" id="KW-0547">Nucleotide-binding</keyword>
<evidence type="ECO:0000256" key="17">
    <source>
        <dbReference type="ARBA" id="ARBA00047614"/>
    </source>
</evidence>
<dbReference type="InterPro" id="IPR011761">
    <property type="entry name" value="ATP-grasp"/>
</dbReference>
<feature type="active site" evidence="23">
    <location>
        <position position="184"/>
    </location>
</feature>
<dbReference type="PANTHER" id="PTHR23132">
    <property type="entry name" value="D-ALANINE--D-ALANINE LIGASE"/>
    <property type="match status" value="1"/>
</dbReference>
<keyword evidence="11 26" id="KW-0067">ATP-binding</keyword>
<evidence type="ECO:0000256" key="20">
    <source>
        <dbReference type="ARBA" id="ARBA00076288"/>
    </source>
</evidence>
<keyword evidence="9 25" id="KW-0479">Metal-binding</keyword>
<protein>
    <recommendedName>
        <fullName evidence="19 22">D-alanine--D-alanine ligase</fullName>
        <ecNumber evidence="6 22">6.3.2.4</ecNumber>
    </recommendedName>
    <alternativeName>
        <fullName evidence="21 22">D-Ala-D-Ala ligase</fullName>
    </alternativeName>
    <alternativeName>
        <fullName evidence="20 22">D-alanylalanine synthetase</fullName>
    </alternativeName>
</protein>
<keyword evidence="12 25" id="KW-0460">Magnesium</keyword>
<name>K8ZBX7_9ENTE</name>
<dbReference type="AlphaFoldDB" id="K8ZBX7"/>
<evidence type="ECO:0000259" key="27">
    <source>
        <dbReference type="PROSITE" id="PS50975"/>
    </source>
</evidence>
<feature type="binding site" evidence="24">
    <location>
        <position position="131"/>
    </location>
    <ligand>
        <name>ATP</name>
        <dbReference type="ChEBI" id="CHEBI:30616"/>
    </ligand>
</feature>
<feature type="active site" evidence="23">
    <location>
        <position position="13"/>
    </location>
</feature>
<evidence type="ECO:0000256" key="4">
    <source>
        <dbReference type="ARBA" id="ARBA00004752"/>
    </source>
</evidence>
<feature type="active site" evidence="23">
    <location>
        <position position="318"/>
    </location>
</feature>
<feature type="binding site" evidence="25">
    <location>
        <position position="294"/>
    </location>
    <ligand>
        <name>Mg(2+)</name>
        <dbReference type="ChEBI" id="CHEBI:18420"/>
        <label>1</label>
    </ligand>
</feature>
<organism evidence="28 29">
    <name type="scientific">Catellicoccus marimammalium M35/04/3</name>
    <dbReference type="NCBI Taxonomy" id="1234409"/>
    <lineage>
        <taxon>Bacteria</taxon>
        <taxon>Bacillati</taxon>
        <taxon>Bacillota</taxon>
        <taxon>Bacilli</taxon>
        <taxon>Lactobacillales</taxon>
        <taxon>Enterococcaceae</taxon>
        <taxon>Catellicoccus</taxon>
    </lineage>
</organism>
<comment type="similarity">
    <text evidence="5 22">Belongs to the D-alanine--D-alanine ligase family.</text>
</comment>
<dbReference type="OrthoDB" id="9813261at2"/>
<dbReference type="Gene3D" id="3.30.1490.20">
    <property type="entry name" value="ATP-grasp fold, A domain"/>
    <property type="match status" value="1"/>
</dbReference>
<feature type="binding site" evidence="24">
    <location>
        <begin position="306"/>
        <end position="307"/>
    </location>
    <ligand>
        <name>ATP</name>
        <dbReference type="ChEBI" id="CHEBI:30616"/>
    </ligand>
</feature>
<dbReference type="NCBIfam" id="NF002528">
    <property type="entry name" value="PRK01966.1-4"/>
    <property type="match status" value="1"/>
</dbReference>
<evidence type="ECO:0000256" key="22">
    <source>
        <dbReference type="HAMAP-Rule" id="MF_00047"/>
    </source>
</evidence>
<dbReference type="SUPFAM" id="SSF56059">
    <property type="entry name" value="Glutathione synthetase ATP-binding domain-like"/>
    <property type="match status" value="1"/>
</dbReference>
<comment type="pathway">
    <text evidence="4 22">Cell wall biogenesis; peptidoglycan biosynthesis.</text>
</comment>
<evidence type="ECO:0000256" key="12">
    <source>
        <dbReference type="ARBA" id="ARBA00022842"/>
    </source>
</evidence>
<dbReference type="PANTHER" id="PTHR23132:SF25">
    <property type="entry name" value="D-ALANINE--D-ALANINE LIGASE A"/>
    <property type="match status" value="1"/>
</dbReference>
<keyword evidence="14 22" id="KW-0573">Peptidoglycan synthesis</keyword>
<dbReference type="NCBIfam" id="NF002526">
    <property type="entry name" value="PRK01966.1-2"/>
    <property type="match status" value="1"/>
</dbReference>
<dbReference type="NCBIfam" id="TIGR01205">
    <property type="entry name" value="D_ala_D_alaTIGR"/>
    <property type="match status" value="1"/>
</dbReference>
<keyword evidence="16 22" id="KW-0961">Cell wall biogenesis/degradation</keyword>
<evidence type="ECO:0000256" key="21">
    <source>
        <dbReference type="ARBA" id="ARBA00077154"/>
    </source>
</evidence>
<dbReference type="GO" id="GO:0046872">
    <property type="term" value="F:metal ion binding"/>
    <property type="evidence" value="ECO:0007669"/>
    <property type="project" value="UniProtKB-KW"/>
</dbReference>
<dbReference type="GO" id="GO:0008360">
    <property type="term" value="P:regulation of cell shape"/>
    <property type="evidence" value="ECO:0007669"/>
    <property type="project" value="UniProtKB-KW"/>
</dbReference>
<evidence type="ECO:0000256" key="1">
    <source>
        <dbReference type="ARBA" id="ARBA00001936"/>
    </source>
</evidence>
<feature type="domain" description="ATP-grasp" evidence="27">
    <location>
        <begin position="135"/>
        <end position="340"/>
    </location>
</feature>
<dbReference type="Gene3D" id="3.30.470.20">
    <property type="entry name" value="ATP-grasp fold, B domain"/>
    <property type="match status" value="1"/>
</dbReference>
<evidence type="ECO:0000256" key="26">
    <source>
        <dbReference type="PROSITE-ProRule" id="PRU00409"/>
    </source>
</evidence>
<accession>K8ZBX7</accession>
<dbReference type="InterPro" id="IPR000291">
    <property type="entry name" value="D-Ala_lig_Van_CS"/>
</dbReference>
<evidence type="ECO:0000256" key="5">
    <source>
        <dbReference type="ARBA" id="ARBA00010871"/>
    </source>
</evidence>
<keyword evidence="29" id="KW-1185">Reference proteome</keyword>
<dbReference type="Pfam" id="PF07478">
    <property type="entry name" value="Dala_Dala_lig_C"/>
    <property type="match status" value="1"/>
</dbReference>
<keyword evidence="7 22" id="KW-0963">Cytoplasm</keyword>
<evidence type="ECO:0000256" key="7">
    <source>
        <dbReference type="ARBA" id="ARBA00022490"/>
    </source>
</evidence>
<feature type="binding site" evidence="24">
    <location>
        <begin position="214"/>
        <end position="221"/>
    </location>
    <ligand>
        <name>ATP</name>
        <dbReference type="ChEBI" id="CHEBI:30616"/>
    </ligand>
</feature>
<dbReference type="EC" id="6.3.2.4" evidence="6 22"/>
<dbReference type="PIRSF" id="PIRSF039102">
    <property type="entry name" value="Ddl/VanB"/>
    <property type="match status" value="1"/>
</dbReference>
<reference evidence="28 29" key="1">
    <citation type="journal article" date="2013" name="Genome Announc.">
        <title>Draft Genome Sequence of Catellicoccus marimammalium, a Novel Species Commonly Found in Gull Feces.</title>
        <authorList>
            <person name="Weigand M.R."/>
            <person name="Ryu H."/>
            <person name="Bozcek L."/>
            <person name="Konstantinidis K.T."/>
            <person name="Santo Domingo J.W."/>
        </authorList>
    </citation>
    <scope>NUCLEOTIDE SEQUENCE [LARGE SCALE GENOMIC DNA]</scope>
    <source>
        <strain evidence="28 29">M35/04/3</strain>
    </source>
</reference>
<evidence type="ECO:0000256" key="24">
    <source>
        <dbReference type="PIRSR" id="PIRSR039102-2"/>
    </source>
</evidence>
<evidence type="ECO:0000256" key="16">
    <source>
        <dbReference type="ARBA" id="ARBA00023316"/>
    </source>
</evidence>
<dbReference type="Pfam" id="PF01820">
    <property type="entry name" value="Dala_Dala_lig_N"/>
    <property type="match status" value="1"/>
</dbReference>
<dbReference type="GO" id="GO:0008716">
    <property type="term" value="F:D-alanine-D-alanine ligase activity"/>
    <property type="evidence" value="ECO:0007669"/>
    <property type="project" value="UniProtKB-UniRule"/>
</dbReference>
<comment type="caution">
    <text evidence="28">The sequence shown here is derived from an EMBL/GenBank/DDBJ whole genome shotgun (WGS) entry which is preliminary data.</text>
</comment>
<evidence type="ECO:0000256" key="13">
    <source>
        <dbReference type="ARBA" id="ARBA00022960"/>
    </source>
</evidence>
<dbReference type="GO" id="GO:0005829">
    <property type="term" value="C:cytosol"/>
    <property type="evidence" value="ECO:0007669"/>
    <property type="project" value="TreeGrafter"/>
</dbReference>
<dbReference type="Proteomes" id="UP000016057">
    <property type="component" value="Unassembled WGS sequence"/>
</dbReference>
<evidence type="ECO:0000256" key="3">
    <source>
        <dbReference type="ARBA" id="ARBA00004496"/>
    </source>
</evidence>
<comment type="function">
    <text evidence="2 22">Cell wall formation.</text>
</comment>
<dbReference type="eggNOG" id="COG1181">
    <property type="taxonomic scope" value="Bacteria"/>
</dbReference>
<dbReference type="FunFam" id="3.30.470.20:FF:000008">
    <property type="entry name" value="D-alanine--D-alanine ligase"/>
    <property type="match status" value="1"/>
</dbReference>
<comment type="catalytic activity">
    <reaction evidence="17 22">
        <text>2 D-alanine + ATP = D-alanyl-D-alanine + ADP + phosphate + H(+)</text>
        <dbReference type="Rhea" id="RHEA:11224"/>
        <dbReference type="ChEBI" id="CHEBI:15378"/>
        <dbReference type="ChEBI" id="CHEBI:30616"/>
        <dbReference type="ChEBI" id="CHEBI:43474"/>
        <dbReference type="ChEBI" id="CHEBI:57416"/>
        <dbReference type="ChEBI" id="CHEBI:57822"/>
        <dbReference type="ChEBI" id="CHEBI:456216"/>
        <dbReference type="EC" id="6.3.2.4"/>
    </reaction>
</comment>
<feature type="binding site" evidence="25">
    <location>
        <position position="309"/>
    </location>
    <ligand>
        <name>Mg(2+)</name>
        <dbReference type="ChEBI" id="CHEBI:18420"/>
        <label>2</label>
    </ligand>
</feature>
<feature type="binding site" evidence="25">
    <location>
        <position position="307"/>
    </location>
    <ligand>
        <name>Mg(2+)</name>
        <dbReference type="ChEBI" id="CHEBI:18420"/>
        <label>1</label>
    </ligand>
</feature>
<dbReference type="FunFam" id="3.30.1490.20:FF:000007">
    <property type="entry name" value="D-alanine--D-alanine ligase"/>
    <property type="match status" value="1"/>
</dbReference>
<dbReference type="GO" id="GO:0005524">
    <property type="term" value="F:ATP binding"/>
    <property type="evidence" value="ECO:0007669"/>
    <property type="project" value="UniProtKB-UniRule"/>
</dbReference>
<keyword evidence="13 22" id="KW-0133">Cell shape</keyword>
<keyword evidence="8 22" id="KW-0436">Ligase</keyword>
<evidence type="ECO:0000313" key="28">
    <source>
        <dbReference type="EMBL" id="EKU27522.1"/>
    </source>
</evidence>
<dbReference type="HAMAP" id="MF_00047">
    <property type="entry name" value="Dala_Dala_lig"/>
    <property type="match status" value="1"/>
</dbReference>
<dbReference type="PROSITE" id="PS50975">
    <property type="entry name" value="ATP_GRASP"/>
    <property type="match status" value="1"/>
</dbReference>
<evidence type="ECO:0000256" key="11">
    <source>
        <dbReference type="ARBA" id="ARBA00022840"/>
    </source>
</evidence>
<evidence type="ECO:0000256" key="25">
    <source>
        <dbReference type="PIRSR" id="PIRSR039102-3"/>
    </source>
</evidence>
<evidence type="ECO:0000313" key="29">
    <source>
        <dbReference type="Proteomes" id="UP000016057"/>
    </source>
</evidence>
<evidence type="ECO:0000256" key="14">
    <source>
        <dbReference type="ARBA" id="ARBA00022984"/>
    </source>
</evidence>
<dbReference type="EMBL" id="AMYT01000016">
    <property type="protein sequence ID" value="EKU27522.1"/>
    <property type="molecule type" value="Genomic_DNA"/>
</dbReference>